<dbReference type="RefSeq" id="WP_380218062.1">
    <property type="nucleotide sequence ID" value="NZ_JBHTBN010000005.1"/>
</dbReference>
<evidence type="ECO:0000256" key="1">
    <source>
        <dbReference type="SAM" id="SignalP"/>
    </source>
</evidence>
<dbReference type="Gene3D" id="3.40.710.10">
    <property type="entry name" value="DD-peptidase/beta-lactamase superfamily"/>
    <property type="match status" value="1"/>
</dbReference>
<reference evidence="4" key="1">
    <citation type="journal article" date="2019" name="Int. J. Syst. Evol. Microbiol.">
        <title>The Global Catalogue of Microorganisms (GCM) 10K type strain sequencing project: providing services to taxonomists for standard genome sequencing and annotation.</title>
        <authorList>
            <consortium name="The Broad Institute Genomics Platform"/>
            <consortium name="The Broad Institute Genome Sequencing Center for Infectious Disease"/>
            <person name="Wu L."/>
            <person name="Ma J."/>
        </authorList>
    </citation>
    <scope>NUCLEOTIDE SEQUENCE [LARGE SCALE GENOMIC DNA]</scope>
    <source>
        <strain evidence="4">CGMCC 1.16306</strain>
    </source>
</reference>
<feature type="chain" id="PRO_5046479059" evidence="1">
    <location>
        <begin position="21"/>
        <end position="360"/>
    </location>
</feature>
<dbReference type="Proteomes" id="UP001596415">
    <property type="component" value="Unassembled WGS sequence"/>
</dbReference>
<dbReference type="Pfam" id="PF00144">
    <property type="entry name" value="Beta-lactamase"/>
    <property type="match status" value="1"/>
</dbReference>
<organism evidence="3 4">
    <name type="scientific">Jejudonia soesokkakensis</name>
    <dbReference type="NCBI Taxonomy" id="1323432"/>
    <lineage>
        <taxon>Bacteria</taxon>
        <taxon>Pseudomonadati</taxon>
        <taxon>Bacteroidota</taxon>
        <taxon>Flavobacteriia</taxon>
        <taxon>Flavobacteriales</taxon>
        <taxon>Flavobacteriaceae</taxon>
        <taxon>Jejudonia</taxon>
    </lineage>
</organism>
<name>A0ABW2MWW5_9FLAO</name>
<dbReference type="InterPro" id="IPR001466">
    <property type="entry name" value="Beta-lactam-related"/>
</dbReference>
<evidence type="ECO:0000259" key="2">
    <source>
        <dbReference type="Pfam" id="PF00144"/>
    </source>
</evidence>
<dbReference type="SUPFAM" id="SSF56601">
    <property type="entry name" value="beta-lactamase/transpeptidase-like"/>
    <property type="match status" value="1"/>
</dbReference>
<dbReference type="InterPro" id="IPR012338">
    <property type="entry name" value="Beta-lactam/transpept-like"/>
</dbReference>
<keyword evidence="1" id="KW-0732">Signal</keyword>
<comment type="caution">
    <text evidence="3">The sequence shown here is derived from an EMBL/GenBank/DDBJ whole genome shotgun (WGS) entry which is preliminary data.</text>
</comment>
<dbReference type="PANTHER" id="PTHR43283:SF7">
    <property type="entry name" value="BETA-LACTAMASE-RELATED DOMAIN-CONTAINING PROTEIN"/>
    <property type="match status" value="1"/>
</dbReference>
<protein>
    <submittedName>
        <fullName evidence="3">Serine hydrolase domain-containing protein</fullName>
        <ecNumber evidence="3">3.-.-.-</ecNumber>
    </submittedName>
</protein>
<dbReference type="EMBL" id="JBHTBN010000005">
    <property type="protein sequence ID" value="MFC7358168.1"/>
    <property type="molecule type" value="Genomic_DNA"/>
</dbReference>
<dbReference type="EC" id="3.-.-.-" evidence="3"/>
<gene>
    <name evidence="3" type="ORF">ACFQO1_10740</name>
</gene>
<evidence type="ECO:0000313" key="3">
    <source>
        <dbReference type="EMBL" id="MFC7358168.1"/>
    </source>
</evidence>
<proteinExistence type="predicted"/>
<sequence>MKYLLLLLGFLIACSSDNNSTEEIVDDMQPMETLYFPPINSSEWQTTTISEQNWNESALPELTTFLSETNTEAFIILKDGKIVVEEYYNGASNDDFQPWNSAGKTLTAFTVGIAENEGLLSIENMSSQFLGEGWTSMSLAQENTIQLFHQLTMTSGGDYTVDNTACYDPECLRYLSDPGTFWYYHNAFYTLLQPVLDAATPTGFTTYFSEKVKDKIGMNGAWITLGYNNVYFSSARSMARFGLLNLNKGAWKEEQLIDASYFEAMTNTSQELNKSYGYLWWLNGKESYRLPQSTAQFSGTLIPNAPSDLIAGLGKDDQKLYVIPSKNMVVVRMGGNGGSELLGPSGYDNNLWGKISALIN</sequence>
<dbReference type="GO" id="GO:0016787">
    <property type="term" value="F:hydrolase activity"/>
    <property type="evidence" value="ECO:0007669"/>
    <property type="project" value="UniProtKB-KW"/>
</dbReference>
<dbReference type="InterPro" id="IPR050789">
    <property type="entry name" value="Diverse_Enzym_Activities"/>
</dbReference>
<feature type="domain" description="Beta-lactamase-related" evidence="2">
    <location>
        <begin position="73"/>
        <end position="307"/>
    </location>
</feature>
<dbReference type="PANTHER" id="PTHR43283">
    <property type="entry name" value="BETA-LACTAMASE-RELATED"/>
    <property type="match status" value="1"/>
</dbReference>
<evidence type="ECO:0000313" key="4">
    <source>
        <dbReference type="Proteomes" id="UP001596415"/>
    </source>
</evidence>
<keyword evidence="4" id="KW-1185">Reference proteome</keyword>
<keyword evidence="3" id="KW-0378">Hydrolase</keyword>
<feature type="signal peptide" evidence="1">
    <location>
        <begin position="1"/>
        <end position="20"/>
    </location>
</feature>
<accession>A0ABW2MWW5</accession>